<dbReference type="InterPro" id="IPR036661">
    <property type="entry name" value="Luciferase-like_sf"/>
</dbReference>
<dbReference type="GO" id="GO:0016705">
    <property type="term" value="F:oxidoreductase activity, acting on paired donors, with incorporation or reduction of molecular oxygen"/>
    <property type="evidence" value="ECO:0007669"/>
    <property type="project" value="InterPro"/>
</dbReference>
<gene>
    <name evidence="3" type="ORF">BpJC7_06780</name>
</gene>
<feature type="domain" description="Luciferase-like" evidence="2">
    <location>
        <begin position="9"/>
        <end position="302"/>
    </location>
</feature>
<dbReference type="EMBL" id="BKZQ01000006">
    <property type="protein sequence ID" value="GER69375.1"/>
    <property type="molecule type" value="Genomic_DNA"/>
</dbReference>
<comment type="caution">
    <text evidence="3">The sequence shown here is derived from an EMBL/GenBank/DDBJ whole genome shotgun (WGS) entry which is preliminary data.</text>
</comment>
<dbReference type="InterPro" id="IPR019949">
    <property type="entry name" value="CmoO-like"/>
</dbReference>
<protein>
    <recommendedName>
        <fullName evidence="2">Luciferase-like domain-containing protein</fullName>
    </recommendedName>
</protein>
<keyword evidence="4" id="KW-1185">Reference proteome</keyword>
<evidence type="ECO:0000313" key="4">
    <source>
        <dbReference type="Proteomes" id="UP000391919"/>
    </source>
</evidence>
<evidence type="ECO:0000256" key="1">
    <source>
        <dbReference type="ARBA" id="ARBA00007789"/>
    </source>
</evidence>
<dbReference type="InterPro" id="IPR011251">
    <property type="entry name" value="Luciferase-like_dom"/>
</dbReference>
<dbReference type="RefSeq" id="WP_151679426.1">
    <property type="nucleotide sequence ID" value="NZ_BKZP01000007.1"/>
</dbReference>
<sequence length="334" mass="37073">MAELSLSILDQSPVSEGMAAEEALQNTVELAKHAEKWGYRRFWVSEHHDSAALAGSSPEVLISYIAAKTSRIRIGSGGVMLTHYSAFKVAENFRVLSGLAPGRIDLGVGRAPGGMPRATYALHNGERRNIDRFPAQIDELQMYLHDAIDPEDKLYGLKATPVTNTNPEVWLLGSSQKSAALAAEKGLPYAYAQFINGEGGPEAMRTYLKQFKPSPYLKEPKNIAAVFVCCAETDEEAQRLNASMELARILLEQGIPSDGLPSPEKAFAYPYSRFERAHIEENRKNMVIGSPKKVKDTLLRLADVYGTDEIMLVSNMYRFEDKLRSFELIAKEML</sequence>
<name>A0A5J4JFK9_9BACI</name>
<dbReference type="GO" id="GO:0005829">
    <property type="term" value="C:cytosol"/>
    <property type="evidence" value="ECO:0007669"/>
    <property type="project" value="TreeGrafter"/>
</dbReference>
<dbReference type="Proteomes" id="UP000391919">
    <property type="component" value="Unassembled WGS sequence"/>
</dbReference>
<evidence type="ECO:0000313" key="3">
    <source>
        <dbReference type="EMBL" id="GER69375.1"/>
    </source>
</evidence>
<reference evidence="3 4" key="1">
    <citation type="submission" date="2019-09" db="EMBL/GenBank/DDBJ databases">
        <title>Draft genome sequence of Bacillus sp. JC-7.</title>
        <authorList>
            <person name="Tanaka N."/>
            <person name="Shiwa Y."/>
            <person name="Fujita N."/>
            <person name="Tanasupawat S."/>
        </authorList>
    </citation>
    <scope>NUCLEOTIDE SEQUENCE [LARGE SCALE GENOMIC DNA]</scope>
    <source>
        <strain evidence="3 4">JC-7</strain>
    </source>
</reference>
<dbReference type="AlphaFoldDB" id="A0A5J4JFK9"/>
<organism evidence="3 4">
    <name type="scientific">Weizmannia acidilactici</name>
    <dbReference type="NCBI Taxonomy" id="2607726"/>
    <lineage>
        <taxon>Bacteria</taxon>
        <taxon>Bacillati</taxon>
        <taxon>Bacillota</taxon>
        <taxon>Bacilli</taxon>
        <taxon>Bacillales</taxon>
        <taxon>Bacillaceae</taxon>
        <taxon>Heyndrickxia</taxon>
    </lineage>
</organism>
<dbReference type="SUPFAM" id="SSF51679">
    <property type="entry name" value="Bacterial luciferase-like"/>
    <property type="match status" value="1"/>
</dbReference>
<evidence type="ECO:0000259" key="2">
    <source>
        <dbReference type="Pfam" id="PF00296"/>
    </source>
</evidence>
<proteinExistence type="predicted"/>
<dbReference type="Gene3D" id="3.20.20.30">
    <property type="entry name" value="Luciferase-like domain"/>
    <property type="match status" value="1"/>
</dbReference>
<dbReference type="PANTHER" id="PTHR30137">
    <property type="entry name" value="LUCIFERASE-LIKE MONOOXYGENASE"/>
    <property type="match status" value="1"/>
</dbReference>
<dbReference type="Pfam" id="PF00296">
    <property type="entry name" value="Bac_luciferase"/>
    <property type="match status" value="1"/>
</dbReference>
<dbReference type="PANTHER" id="PTHR30137:SF19">
    <property type="entry name" value="LUCIFERASE-LIKE MONOOXYGENASE"/>
    <property type="match status" value="1"/>
</dbReference>
<dbReference type="FunFam" id="3.20.20.30:FF:000002">
    <property type="entry name" value="LLM class flavin-dependent oxidoreductase"/>
    <property type="match status" value="1"/>
</dbReference>
<comment type="similarity">
    <text evidence="1">To bacterial alkanal monooxygenase alpha and beta chains.</text>
</comment>
<dbReference type="NCBIfam" id="TIGR03558">
    <property type="entry name" value="oxido_grp_1"/>
    <property type="match status" value="1"/>
</dbReference>
<dbReference type="InterPro" id="IPR050766">
    <property type="entry name" value="Bact_Lucif_Oxidored"/>
</dbReference>
<accession>A0A5J4JFK9</accession>